<keyword evidence="1" id="KW-1133">Transmembrane helix</keyword>
<dbReference type="RefSeq" id="WP_216488308.1">
    <property type="nucleotide sequence ID" value="NZ_JAHMHH010000001.1"/>
</dbReference>
<organism evidence="2 3">
    <name type="scientific">Mycoplasma zalophi</name>
    <dbReference type="NCBI Taxonomy" id="191287"/>
    <lineage>
        <taxon>Bacteria</taxon>
        <taxon>Bacillati</taxon>
        <taxon>Mycoplasmatota</taxon>
        <taxon>Mollicutes</taxon>
        <taxon>Mycoplasmataceae</taxon>
        <taxon>Mycoplasma</taxon>
    </lineage>
</organism>
<proteinExistence type="predicted"/>
<feature type="transmembrane region" description="Helical" evidence="1">
    <location>
        <begin position="7"/>
        <end position="32"/>
    </location>
</feature>
<reference evidence="2" key="1">
    <citation type="submission" date="2021-06" db="EMBL/GenBank/DDBJ databases">
        <title>Novel Mycoplasma species detected in California sea lions (Zalophus californianus) from the USA.</title>
        <authorList>
            <person name="Volokhov D.V."/>
            <person name="Furtak V.A."/>
            <person name="Zagorodnyaya T.A."/>
        </authorList>
    </citation>
    <scope>NUCLEOTIDE SEQUENCE [LARGE SCALE GENOMIC DNA]</scope>
    <source>
        <strain evidence="2">CSL 5346</strain>
    </source>
</reference>
<accession>A0ABS6DP08</accession>
<gene>
    <name evidence="2" type="ORF">KQ875_00390</name>
</gene>
<evidence type="ECO:0000256" key="1">
    <source>
        <dbReference type="SAM" id="Phobius"/>
    </source>
</evidence>
<name>A0ABS6DP08_9MOLU</name>
<dbReference type="EMBL" id="JAHMHH010000001">
    <property type="protein sequence ID" value="MBU4692056.1"/>
    <property type="molecule type" value="Genomic_DNA"/>
</dbReference>
<keyword evidence="3" id="KW-1185">Reference proteome</keyword>
<feature type="transmembrane region" description="Helical" evidence="1">
    <location>
        <begin position="80"/>
        <end position="99"/>
    </location>
</feature>
<sequence length="114" mass="12364">MSSVVESVLSLVVFCSDIFSIILAFIISAFGIDSSSAASSLGTTLKISEYVSSKSFCALAFEKALFNLSKALSMSSFDDDSVICGFIAFCNSVFISLYFSSFKSLLILRIYFFS</sequence>
<dbReference type="Proteomes" id="UP000718793">
    <property type="component" value="Unassembled WGS sequence"/>
</dbReference>
<keyword evidence="1" id="KW-0472">Membrane</keyword>
<keyword evidence="1" id="KW-0812">Transmembrane</keyword>
<protein>
    <submittedName>
        <fullName evidence="2">Uncharacterized protein</fullName>
    </submittedName>
</protein>
<evidence type="ECO:0000313" key="3">
    <source>
        <dbReference type="Proteomes" id="UP000718793"/>
    </source>
</evidence>
<comment type="caution">
    <text evidence="2">The sequence shown here is derived from an EMBL/GenBank/DDBJ whole genome shotgun (WGS) entry which is preliminary data.</text>
</comment>
<evidence type="ECO:0000313" key="2">
    <source>
        <dbReference type="EMBL" id="MBU4692056.1"/>
    </source>
</evidence>